<feature type="compositionally biased region" description="Basic and acidic residues" evidence="1">
    <location>
        <begin position="259"/>
        <end position="272"/>
    </location>
</feature>
<sequence length="459" mass="52271">MTERVRYLAALWGSLLNKLEERKKDISKISEYAIRWPSKSWTKNVQGRFVNLSEIVTILKQSISDYDDGKLEYDEALGHLKFMLVCLNRSTRASRFPLVDFVFAYADLLEKDMERLEYEDDIFKRCVHACYDYVLHVFEKMIATKDCSVYFDQDAKCVHACYDYVLHVFEKMIATKDCSVYFDQDAKCSPTISEEENATPGTLFLELFFGDWIDKLRDIFHKVVETPSNFEDFIESPFFTTTALPNWFPVDTRRSSLITEEKGSAENNDKRSANANSNEHSAASAEGDEGKLENRKAAAQGDSSTDEMDDEEAPSPEEEKSMECHLEVDSFDFMDLLMPQFESFWAALGRDSIKRALQQFIGKIVSNGPGEHGMETATIAMEIDPVGTRDHSAAQRDTLEECEEGRQLPKLSEASERNEKMALSIAAALSTFIYTLLYDVMCNGAEIRLFNSYGLVESS</sequence>
<dbReference type="AlphaFoldDB" id="A0A0M3IPY1"/>
<dbReference type="Proteomes" id="UP000036681">
    <property type="component" value="Unplaced"/>
</dbReference>
<keyword evidence="2" id="KW-1185">Reference proteome</keyword>
<reference evidence="3" key="1">
    <citation type="submission" date="2017-02" db="UniProtKB">
        <authorList>
            <consortium name="WormBaseParasite"/>
        </authorList>
    </citation>
    <scope>IDENTIFICATION</scope>
</reference>
<evidence type="ECO:0000313" key="2">
    <source>
        <dbReference type="Proteomes" id="UP000036681"/>
    </source>
</evidence>
<accession>A0A0M3IPY1</accession>
<dbReference type="WBParaSite" id="ALUE_0002080901-mRNA-1">
    <property type="protein sequence ID" value="ALUE_0002080901-mRNA-1"/>
    <property type="gene ID" value="ALUE_0002080901"/>
</dbReference>
<evidence type="ECO:0000256" key="1">
    <source>
        <dbReference type="SAM" id="MobiDB-lite"/>
    </source>
</evidence>
<protein>
    <submittedName>
        <fullName evidence="3">MIF4G domain-containing protein</fullName>
    </submittedName>
</protein>
<proteinExistence type="predicted"/>
<feature type="region of interest" description="Disordered" evidence="1">
    <location>
        <begin position="259"/>
        <end position="322"/>
    </location>
</feature>
<evidence type="ECO:0000313" key="3">
    <source>
        <dbReference type="WBParaSite" id="ALUE_0002080901-mRNA-1"/>
    </source>
</evidence>
<feature type="compositionally biased region" description="Low complexity" evidence="1">
    <location>
        <begin position="273"/>
        <end position="285"/>
    </location>
</feature>
<organism evidence="2 3">
    <name type="scientific">Ascaris lumbricoides</name>
    <name type="common">Giant roundworm</name>
    <dbReference type="NCBI Taxonomy" id="6252"/>
    <lineage>
        <taxon>Eukaryota</taxon>
        <taxon>Metazoa</taxon>
        <taxon>Ecdysozoa</taxon>
        <taxon>Nematoda</taxon>
        <taxon>Chromadorea</taxon>
        <taxon>Rhabditida</taxon>
        <taxon>Spirurina</taxon>
        <taxon>Ascaridomorpha</taxon>
        <taxon>Ascaridoidea</taxon>
        <taxon>Ascarididae</taxon>
        <taxon>Ascaris</taxon>
    </lineage>
</organism>
<name>A0A0M3IPY1_ASCLU</name>
<feature type="compositionally biased region" description="Acidic residues" evidence="1">
    <location>
        <begin position="304"/>
        <end position="316"/>
    </location>
</feature>